<protein>
    <submittedName>
        <fullName evidence="1">(salmon louse) hypothetical protein</fullName>
    </submittedName>
</protein>
<dbReference type="EMBL" id="HG994587">
    <property type="protein sequence ID" value="CAF3027106.1"/>
    <property type="molecule type" value="Genomic_DNA"/>
</dbReference>
<dbReference type="Proteomes" id="UP000675881">
    <property type="component" value="Chromosome 8"/>
</dbReference>
<gene>
    <name evidence="1" type="ORF">LSAA_14194</name>
</gene>
<organism evidence="1 2">
    <name type="scientific">Lepeophtheirus salmonis</name>
    <name type="common">Salmon louse</name>
    <name type="synonym">Caligus salmonis</name>
    <dbReference type="NCBI Taxonomy" id="72036"/>
    <lineage>
        <taxon>Eukaryota</taxon>
        <taxon>Metazoa</taxon>
        <taxon>Ecdysozoa</taxon>
        <taxon>Arthropoda</taxon>
        <taxon>Crustacea</taxon>
        <taxon>Multicrustacea</taxon>
        <taxon>Hexanauplia</taxon>
        <taxon>Copepoda</taxon>
        <taxon>Siphonostomatoida</taxon>
        <taxon>Caligidae</taxon>
        <taxon>Lepeophtheirus</taxon>
    </lineage>
</organism>
<sequence>MQKAQTQKKLNPSKDSGITVKFSSSIPLPLNGALQCRDALVADLAHLPLQLPLPVVITRIEVGFKIVNPLKGYGFLTISKDYAYLLELKPPDPAIWHGVCIVKSPYNDGKGSQLAVYHDVEVILVKKIPDQAFNFNVLDFYAIQYGVDFAMLHSTNIEDCVFYGESRGHHCHFKGAIYERSI</sequence>
<accession>A0A7R8D4P0</accession>
<dbReference type="AlphaFoldDB" id="A0A7R8D4P0"/>
<reference evidence="1" key="1">
    <citation type="submission" date="2021-02" db="EMBL/GenBank/DDBJ databases">
        <authorList>
            <person name="Bekaert M."/>
        </authorList>
    </citation>
    <scope>NUCLEOTIDE SEQUENCE</scope>
    <source>
        <strain evidence="1">IoA-00</strain>
    </source>
</reference>
<keyword evidence="2" id="KW-1185">Reference proteome</keyword>
<evidence type="ECO:0000313" key="2">
    <source>
        <dbReference type="Proteomes" id="UP000675881"/>
    </source>
</evidence>
<proteinExistence type="predicted"/>
<evidence type="ECO:0000313" key="1">
    <source>
        <dbReference type="EMBL" id="CAF3027106.1"/>
    </source>
</evidence>
<name>A0A7R8D4P0_LEPSM</name>